<gene>
    <name evidence="2" type="ORF">ACFPZN_00555</name>
</gene>
<feature type="transmembrane region" description="Helical" evidence="1">
    <location>
        <begin position="47"/>
        <end position="65"/>
    </location>
</feature>
<dbReference type="Gene3D" id="1.10.150.280">
    <property type="entry name" value="AF1531-like domain"/>
    <property type="match status" value="1"/>
</dbReference>
<evidence type="ECO:0000313" key="3">
    <source>
        <dbReference type="Proteomes" id="UP001596074"/>
    </source>
</evidence>
<evidence type="ECO:0000256" key="1">
    <source>
        <dbReference type="SAM" id="Phobius"/>
    </source>
</evidence>
<feature type="transmembrane region" description="Helical" evidence="1">
    <location>
        <begin position="77"/>
        <end position="97"/>
    </location>
</feature>
<keyword evidence="1" id="KW-0812">Transmembrane</keyword>
<protein>
    <submittedName>
        <fullName evidence="2">ComEA family DNA-binding protein</fullName>
    </submittedName>
</protein>
<name>A0ABW0ZTG9_9ACTN</name>
<comment type="caution">
    <text evidence="2">The sequence shown here is derived from an EMBL/GenBank/DDBJ whole genome shotgun (WGS) entry which is preliminary data.</text>
</comment>
<reference evidence="3" key="1">
    <citation type="journal article" date="2019" name="Int. J. Syst. Evol. Microbiol.">
        <title>The Global Catalogue of Microorganisms (GCM) 10K type strain sequencing project: providing services to taxonomists for standard genome sequencing and annotation.</title>
        <authorList>
            <consortium name="The Broad Institute Genomics Platform"/>
            <consortium name="The Broad Institute Genome Sequencing Center for Infectious Disease"/>
            <person name="Wu L."/>
            <person name="Ma J."/>
        </authorList>
    </citation>
    <scope>NUCLEOTIDE SEQUENCE [LARGE SCALE GENOMIC DNA]</scope>
    <source>
        <strain evidence="3">KCTC 42087</strain>
    </source>
</reference>
<proteinExistence type="predicted"/>
<dbReference type="Pfam" id="PF12836">
    <property type="entry name" value="HHH_3"/>
    <property type="match status" value="1"/>
</dbReference>
<dbReference type="InterPro" id="IPR010994">
    <property type="entry name" value="RuvA_2-like"/>
</dbReference>
<dbReference type="EMBL" id="JBHSON010000001">
    <property type="protein sequence ID" value="MFC5744095.1"/>
    <property type="molecule type" value="Genomic_DNA"/>
</dbReference>
<keyword evidence="3" id="KW-1185">Reference proteome</keyword>
<dbReference type="Proteomes" id="UP001596074">
    <property type="component" value="Unassembled WGS sequence"/>
</dbReference>
<dbReference type="SUPFAM" id="SSF47781">
    <property type="entry name" value="RuvA domain 2-like"/>
    <property type="match status" value="1"/>
</dbReference>
<evidence type="ECO:0000313" key="2">
    <source>
        <dbReference type="EMBL" id="MFC5744095.1"/>
    </source>
</evidence>
<keyword evidence="1" id="KW-0472">Membrane</keyword>
<dbReference type="RefSeq" id="WP_378278947.1">
    <property type="nucleotide sequence ID" value="NZ_JBHSON010000001.1"/>
</dbReference>
<keyword evidence="1" id="KW-1133">Transmembrane helix</keyword>
<organism evidence="2 3">
    <name type="scientific">Actinomadura rugatobispora</name>
    <dbReference type="NCBI Taxonomy" id="1994"/>
    <lineage>
        <taxon>Bacteria</taxon>
        <taxon>Bacillati</taxon>
        <taxon>Actinomycetota</taxon>
        <taxon>Actinomycetes</taxon>
        <taxon>Streptosporangiales</taxon>
        <taxon>Thermomonosporaceae</taxon>
        <taxon>Actinomadura</taxon>
    </lineage>
</organism>
<accession>A0ABW0ZTG9</accession>
<feature type="transmembrane region" description="Helical" evidence="1">
    <location>
        <begin position="20"/>
        <end position="40"/>
    </location>
</feature>
<keyword evidence="2" id="KW-0238">DNA-binding</keyword>
<dbReference type="GO" id="GO:0003677">
    <property type="term" value="F:DNA binding"/>
    <property type="evidence" value="ECO:0007669"/>
    <property type="project" value="UniProtKB-KW"/>
</dbReference>
<sequence length="221" mass="24020">MTQMEPRPQPGPARKIVSYVWALSPIYTLGLATPLTMGIAAARLKSAWHWLALIPYFAFAWIMLATSDSAEGTAEDAVFVVTWLLSSLAGTCHALAVRRRVFEGSAPRNALERARMEAEHRRALRVHAAGIARDSPQMALEMRIGRPDLPRTYDDGGLVDINHAPASALMTIPGMTPEHAERIVALRHDLGGFSSAEEVAAMAELPPGLTPHLAELGVFPR</sequence>